<evidence type="ECO:0000256" key="6">
    <source>
        <dbReference type="ARBA" id="ARBA00023180"/>
    </source>
</evidence>
<dbReference type="GO" id="GO:0006955">
    <property type="term" value="P:immune response"/>
    <property type="evidence" value="ECO:0007669"/>
    <property type="project" value="InterPro"/>
</dbReference>
<feature type="repeat" description="Hemopexin" evidence="7">
    <location>
        <begin position="249"/>
        <end position="306"/>
    </location>
</feature>
<dbReference type="AlphaFoldDB" id="A0A8C5MYJ5"/>
<dbReference type="GeneTree" id="ENSGT00530000063751"/>
<evidence type="ECO:0000256" key="2">
    <source>
        <dbReference type="ARBA" id="ARBA00022525"/>
    </source>
</evidence>
<comment type="subcellular location">
    <subcellularLocation>
        <location evidence="1">Secreted</location>
    </subcellularLocation>
</comment>
<proteinExistence type="predicted"/>
<dbReference type="SUPFAM" id="SSF50923">
    <property type="entry name" value="Hemopexin-like domain"/>
    <property type="match status" value="1"/>
</dbReference>
<dbReference type="PROSITE" id="PS50958">
    <property type="entry name" value="SMB_2"/>
    <property type="match status" value="1"/>
</dbReference>
<dbReference type="InterPro" id="IPR018486">
    <property type="entry name" value="Hemopexin_CS"/>
</dbReference>
<feature type="signal peptide" evidence="9">
    <location>
        <begin position="1"/>
        <end position="23"/>
    </location>
</feature>
<evidence type="ECO:0000256" key="8">
    <source>
        <dbReference type="SAM" id="MobiDB-lite"/>
    </source>
</evidence>
<keyword evidence="4" id="KW-0677">Repeat</keyword>
<accession>A0A8C5MYJ5</accession>
<evidence type="ECO:0000256" key="4">
    <source>
        <dbReference type="ARBA" id="ARBA00022737"/>
    </source>
</evidence>
<dbReference type="InterPro" id="IPR036375">
    <property type="entry name" value="Hemopexin-like_dom_sf"/>
</dbReference>
<keyword evidence="3 9" id="KW-0732">Signal</keyword>
<keyword evidence="5" id="KW-1015">Disulfide bond</keyword>
<dbReference type="Proteomes" id="UP000694569">
    <property type="component" value="Unplaced"/>
</dbReference>
<keyword evidence="12" id="KW-1185">Reference proteome</keyword>
<feature type="compositionally biased region" description="Basic residues" evidence="8">
    <location>
        <begin position="361"/>
        <end position="376"/>
    </location>
</feature>
<dbReference type="GO" id="GO:0050840">
    <property type="term" value="F:extracellular matrix binding"/>
    <property type="evidence" value="ECO:0007669"/>
    <property type="project" value="TreeGrafter"/>
</dbReference>
<dbReference type="PANTHER" id="PTHR22917:SF3">
    <property type="entry name" value="VITRONECTIN"/>
    <property type="match status" value="1"/>
</dbReference>
<sequence>MQDMGTLQLLALLLLGAISSVLAAEESCEGRCFEGFNQSKKCQCDDICKYYDSCCADYFSVCSTKETRGDVFSVPEDGFSEEYADPSYYEATSTPSVSWTSISEEYIDPLYETTSTPTVLWTTTTTIDSETTMPVTDTTAMITDTTPSTPDELCSGKPFDAFTNLKNGSIYAFRGKYFYELDETKALEGYPKLIKNIWGIEGPIDAAFTRVNCQGKTYIFKGTKYYRFTDGVLDDKYPREISEGFSNIPSDIDAAFAIPANNYHGREKAYFFKGNKYWQYEFQKQPSRSECMKSTPSELFTRYLKVYDDSLEDFFELLFGKKSKRTGPFYISRNWRGIPNNVDAVLPSRIFFPKPATSSLRSKKRKSRRRKNRRRPSNSRLVIDDLFTDALNDGWDDDVYYGFDWVPPKPRCQPTQSVYFFKNDKYYRVNLKTKSVGNVYPPYPRPIGKYWLGCES</sequence>
<feature type="repeat" description="Hemopexin" evidence="7">
    <location>
        <begin position="156"/>
        <end position="200"/>
    </location>
</feature>
<dbReference type="InterPro" id="IPR000585">
    <property type="entry name" value="Hemopexin-like_dom"/>
</dbReference>
<name>A0A8C5MYJ5_9ANUR</name>
<reference evidence="11" key="2">
    <citation type="submission" date="2025-09" db="UniProtKB">
        <authorList>
            <consortium name="Ensembl"/>
        </authorList>
    </citation>
    <scope>IDENTIFICATION</scope>
</reference>
<dbReference type="Gene3D" id="2.110.10.10">
    <property type="entry name" value="Hemopexin-like domain"/>
    <property type="match status" value="2"/>
</dbReference>
<feature type="domain" description="SMB" evidence="10">
    <location>
        <begin position="24"/>
        <end position="67"/>
    </location>
</feature>
<organism evidence="11 12">
    <name type="scientific">Leptobrachium leishanense</name>
    <name type="common">Leishan spiny toad</name>
    <dbReference type="NCBI Taxonomy" id="445787"/>
    <lineage>
        <taxon>Eukaryota</taxon>
        <taxon>Metazoa</taxon>
        <taxon>Chordata</taxon>
        <taxon>Craniata</taxon>
        <taxon>Vertebrata</taxon>
        <taxon>Euteleostomi</taxon>
        <taxon>Amphibia</taxon>
        <taxon>Batrachia</taxon>
        <taxon>Anura</taxon>
        <taxon>Pelobatoidea</taxon>
        <taxon>Megophryidae</taxon>
        <taxon>Leptobrachium</taxon>
    </lineage>
</organism>
<dbReference type="SUPFAM" id="SSF90188">
    <property type="entry name" value="Somatomedin B domain"/>
    <property type="match status" value="1"/>
</dbReference>
<dbReference type="OrthoDB" id="9898692at2759"/>
<feature type="chain" id="PRO_5034929051" evidence="9">
    <location>
        <begin position="24"/>
        <end position="456"/>
    </location>
</feature>
<evidence type="ECO:0000313" key="12">
    <source>
        <dbReference type="Proteomes" id="UP000694569"/>
    </source>
</evidence>
<evidence type="ECO:0000256" key="3">
    <source>
        <dbReference type="ARBA" id="ARBA00022729"/>
    </source>
</evidence>
<evidence type="ECO:0000259" key="10">
    <source>
        <dbReference type="PROSITE" id="PS50958"/>
    </source>
</evidence>
<keyword evidence="2" id="KW-0964">Secreted</keyword>
<evidence type="ECO:0000256" key="1">
    <source>
        <dbReference type="ARBA" id="ARBA00004613"/>
    </source>
</evidence>
<dbReference type="GO" id="GO:0030247">
    <property type="term" value="F:polysaccharide binding"/>
    <property type="evidence" value="ECO:0007669"/>
    <property type="project" value="InterPro"/>
</dbReference>
<keyword evidence="6" id="KW-0325">Glycoprotein</keyword>
<dbReference type="SMART" id="SM00120">
    <property type="entry name" value="HX"/>
    <property type="match status" value="4"/>
</dbReference>
<dbReference type="InterPro" id="IPR018487">
    <property type="entry name" value="Hemopexin-like_repeat"/>
</dbReference>
<dbReference type="SMART" id="SM00201">
    <property type="entry name" value="SO"/>
    <property type="match status" value="1"/>
</dbReference>
<gene>
    <name evidence="11" type="primary">VTN</name>
</gene>
<evidence type="ECO:0000256" key="5">
    <source>
        <dbReference type="ARBA" id="ARBA00023157"/>
    </source>
</evidence>
<dbReference type="PRINTS" id="PR00022">
    <property type="entry name" value="SOMATOMEDINB"/>
</dbReference>
<dbReference type="Pfam" id="PF00045">
    <property type="entry name" value="Hemopexin"/>
    <property type="match status" value="3"/>
</dbReference>
<dbReference type="InterPro" id="IPR051298">
    <property type="entry name" value="Heme_transport/Cell_adhesion"/>
</dbReference>
<protein>
    <submittedName>
        <fullName evidence="11">Vitronectin</fullName>
    </submittedName>
</protein>
<dbReference type="PROSITE" id="PS51642">
    <property type="entry name" value="HEMOPEXIN_2"/>
    <property type="match status" value="4"/>
</dbReference>
<dbReference type="PROSITE" id="PS00524">
    <property type="entry name" value="SMB_1"/>
    <property type="match status" value="1"/>
</dbReference>
<feature type="repeat" description="Hemopexin" evidence="7">
    <location>
        <begin position="400"/>
        <end position="454"/>
    </location>
</feature>
<dbReference type="PROSITE" id="PS00024">
    <property type="entry name" value="HEMOPEXIN"/>
    <property type="match status" value="2"/>
</dbReference>
<evidence type="ECO:0000256" key="7">
    <source>
        <dbReference type="PROSITE-ProRule" id="PRU01011"/>
    </source>
</evidence>
<dbReference type="CDD" id="cd00094">
    <property type="entry name" value="HX"/>
    <property type="match status" value="1"/>
</dbReference>
<reference evidence="11" key="1">
    <citation type="submission" date="2025-08" db="UniProtKB">
        <authorList>
            <consortium name="Ensembl"/>
        </authorList>
    </citation>
    <scope>IDENTIFICATION</scope>
</reference>
<dbReference type="GO" id="GO:0007160">
    <property type="term" value="P:cell-matrix adhesion"/>
    <property type="evidence" value="ECO:0007669"/>
    <property type="project" value="TreeGrafter"/>
</dbReference>
<dbReference type="Pfam" id="PF01033">
    <property type="entry name" value="Somatomedin_B"/>
    <property type="match status" value="1"/>
</dbReference>
<dbReference type="GO" id="GO:0033627">
    <property type="term" value="P:cell adhesion mediated by integrin"/>
    <property type="evidence" value="ECO:0007669"/>
    <property type="project" value="TreeGrafter"/>
</dbReference>
<dbReference type="InterPro" id="IPR001212">
    <property type="entry name" value="Somatomedin_B_dom"/>
</dbReference>
<dbReference type="GO" id="GO:0005178">
    <property type="term" value="F:integrin binding"/>
    <property type="evidence" value="ECO:0007669"/>
    <property type="project" value="TreeGrafter"/>
</dbReference>
<dbReference type="GO" id="GO:0005044">
    <property type="term" value="F:scavenger receptor activity"/>
    <property type="evidence" value="ECO:0007669"/>
    <property type="project" value="InterPro"/>
</dbReference>
<dbReference type="Gene3D" id="4.10.410.20">
    <property type="match status" value="1"/>
</dbReference>
<dbReference type="InterPro" id="IPR036024">
    <property type="entry name" value="Somatomedin_B-like_dom_sf"/>
</dbReference>
<dbReference type="InterPro" id="IPR020436">
    <property type="entry name" value="SMB_chordata"/>
</dbReference>
<evidence type="ECO:0000313" key="11">
    <source>
        <dbReference type="Ensembl" id="ENSLLEP00000018937.1"/>
    </source>
</evidence>
<feature type="repeat" description="Hemopexin" evidence="7">
    <location>
        <begin position="201"/>
        <end position="248"/>
    </location>
</feature>
<evidence type="ECO:0000256" key="9">
    <source>
        <dbReference type="SAM" id="SignalP"/>
    </source>
</evidence>
<feature type="region of interest" description="Disordered" evidence="8">
    <location>
        <begin position="357"/>
        <end position="376"/>
    </location>
</feature>
<dbReference type="PANTHER" id="PTHR22917">
    <property type="entry name" value="HEMOPEXIN DOMAIN-CONTAINING PROTEIN"/>
    <property type="match status" value="1"/>
</dbReference>
<dbReference type="GO" id="GO:0005615">
    <property type="term" value="C:extracellular space"/>
    <property type="evidence" value="ECO:0007669"/>
    <property type="project" value="TreeGrafter"/>
</dbReference>
<dbReference type="Ensembl" id="ENSLLET00000019684.1">
    <property type="protein sequence ID" value="ENSLLEP00000018937.1"/>
    <property type="gene ID" value="ENSLLEG00000012025.1"/>
</dbReference>